<comment type="caution">
    <text evidence="1">The sequence shown here is derived from an EMBL/GenBank/DDBJ whole genome shotgun (WGS) entry which is preliminary data.</text>
</comment>
<evidence type="ECO:0000313" key="1">
    <source>
        <dbReference type="EMBL" id="RDV02467.1"/>
    </source>
</evidence>
<sequence>MLETNAKSLGQIQADPAMLALRALGWILTDTDRASRMLALTGLTPNILRHDISEKATLAAILAFLEAHEPDLIAAAEHIGATPQALVCARMELEA</sequence>
<dbReference type="InterPro" id="IPR021955">
    <property type="entry name" value="DUF3572"/>
</dbReference>
<dbReference type="OrthoDB" id="7356934at2"/>
<dbReference type="Pfam" id="PF12096">
    <property type="entry name" value="DUF3572"/>
    <property type="match status" value="1"/>
</dbReference>
<keyword evidence="2" id="KW-1185">Reference proteome</keyword>
<evidence type="ECO:0000313" key="2">
    <source>
        <dbReference type="Proteomes" id="UP000263833"/>
    </source>
</evidence>
<protein>
    <submittedName>
        <fullName evidence="1">DUF3572 family protein</fullName>
    </submittedName>
</protein>
<proteinExistence type="predicted"/>
<gene>
    <name evidence="1" type="ORF">DXH95_10835</name>
</gene>
<dbReference type="AlphaFoldDB" id="A0A371B4M6"/>
<dbReference type="Proteomes" id="UP000263833">
    <property type="component" value="Unassembled WGS sequence"/>
</dbReference>
<reference evidence="2" key="1">
    <citation type="submission" date="2018-08" db="EMBL/GenBank/DDBJ databases">
        <authorList>
            <person name="Kim S.-J."/>
            <person name="Jung G.-Y."/>
        </authorList>
    </citation>
    <scope>NUCLEOTIDE SEQUENCE [LARGE SCALE GENOMIC DNA]</scope>
    <source>
        <strain evidence="2">GY_G</strain>
    </source>
</reference>
<name>A0A371B4M6_9SPHN</name>
<dbReference type="EMBL" id="QRGP01000002">
    <property type="protein sequence ID" value="RDV02467.1"/>
    <property type="molecule type" value="Genomic_DNA"/>
</dbReference>
<organism evidence="1 2">
    <name type="scientific">Sphingorhabdus pulchriflava</name>
    <dbReference type="NCBI Taxonomy" id="2292257"/>
    <lineage>
        <taxon>Bacteria</taxon>
        <taxon>Pseudomonadati</taxon>
        <taxon>Pseudomonadota</taxon>
        <taxon>Alphaproteobacteria</taxon>
        <taxon>Sphingomonadales</taxon>
        <taxon>Sphingomonadaceae</taxon>
        <taxon>Sphingorhabdus</taxon>
    </lineage>
</organism>
<dbReference type="RefSeq" id="WP_115549572.1">
    <property type="nucleotide sequence ID" value="NZ_QRGP01000002.1"/>
</dbReference>
<accession>A0A371B4M6</accession>